<evidence type="ECO:0000256" key="4">
    <source>
        <dbReference type="ARBA" id="ARBA00022737"/>
    </source>
</evidence>
<gene>
    <name evidence="11" type="ORF">CAOG_003309</name>
</gene>
<dbReference type="AlphaFoldDB" id="A0A0D2WP16"/>
<keyword evidence="5 8" id="KW-0694">RNA-binding</keyword>
<dbReference type="Pfam" id="PF00076">
    <property type="entry name" value="RRM_1"/>
    <property type="match status" value="2"/>
</dbReference>
<evidence type="ECO:0000256" key="3">
    <source>
        <dbReference type="ARBA" id="ARBA00022664"/>
    </source>
</evidence>
<keyword evidence="2" id="KW-0597">Phosphoprotein</keyword>
<accession>A0A0D2WP16</accession>
<sequence>MARLYVGRVSADARERDVEHLFGKYGRTRDVTLKNGFGFVEFDDVRDADDAMRDLHGRDFMGDRLIVERANSGGRRDRGEPRERRFAPPTRTQYRVLVENLSTRISWQDLKDFVRTCGVEVTFADAHRERDGTGVVEFANSTDMRHAIRRLDGKDLNGRDIRLREDRPRDRSRSRSRSPRRDRSSSRSPRRDERRRSPSPAPADGAGAGSAADDNGNRARSRSPAPRSPAPRSPSPARD</sequence>
<dbReference type="FunFam" id="3.30.70.330:FF:000028">
    <property type="entry name" value="Putative serine/arginine-rich splicing factor 4"/>
    <property type="match status" value="1"/>
</dbReference>
<evidence type="ECO:0000256" key="1">
    <source>
        <dbReference type="ARBA" id="ARBA00004123"/>
    </source>
</evidence>
<keyword evidence="6" id="KW-0508">mRNA splicing</keyword>
<dbReference type="OMA" id="PREPAYP"/>
<dbReference type="STRING" id="595528.A0A0D2WP16"/>
<dbReference type="RefSeq" id="XP_004364148.1">
    <property type="nucleotide sequence ID" value="XM_004364091.2"/>
</dbReference>
<feature type="compositionally biased region" description="Basic and acidic residues" evidence="9">
    <location>
        <begin position="159"/>
        <end position="196"/>
    </location>
</feature>
<name>A0A0D2WP16_CAPO3</name>
<keyword evidence="3" id="KW-0507">mRNA processing</keyword>
<evidence type="ECO:0000313" key="12">
    <source>
        <dbReference type="Proteomes" id="UP000008743"/>
    </source>
</evidence>
<dbReference type="PhylomeDB" id="A0A0D2WP16"/>
<feature type="region of interest" description="Disordered" evidence="9">
    <location>
        <begin position="159"/>
        <end position="239"/>
    </location>
</feature>
<evidence type="ECO:0000259" key="10">
    <source>
        <dbReference type="PROSITE" id="PS50102"/>
    </source>
</evidence>
<evidence type="ECO:0000256" key="6">
    <source>
        <dbReference type="ARBA" id="ARBA00023187"/>
    </source>
</evidence>
<dbReference type="GO" id="GO:0006397">
    <property type="term" value="P:mRNA processing"/>
    <property type="evidence" value="ECO:0007669"/>
    <property type="project" value="UniProtKB-KW"/>
</dbReference>
<dbReference type="GO" id="GO:0005737">
    <property type="term" value="C:cytoplasm"/>
    <property type="evidence" value="ECO:0007669"/>
    <property type="project" value="TreeGrafter"/>
</dbReference>
<dbReference type="OrthoDB" id="1099063at2759"/>
<dbReference type="EMBL" id="KE346363">
    <property type="protein sequence ID" value="KJE92308.1"/>
    <property type="molecule type" value="Genomic_DNA"/>
</dbReference>
<dbReference type="eggNOG" id="KOG0106">
    <property type="taxonomic scope" value="Eukaryota"/>
</dbReference>
<evidence type="ECO:0000313" key="11">
    <source>
        <dbReference type="EMBL" id="KJE92308.1"/>
    </source>
</evidence>
<evidence type="ECO:0000256" key="2">
    <source>
        <dbReference type="ARBA" id="ARBA00022553"/>
    </source>
</evidence>
<dbReference type="PANTHER" id="PTHR23003">
    <property type="entry name" value="RNA RECOGNITION MOTIF RRM DOMAIN CONTAINING PROTEIN"/>
    <property type="match status" value="1"/>
</dbReference>
<feature type="domain" description="RRM" evidence="10">
    <location>
        <begin position="2"/>
        <end position="72"/>
    </location>
</feature>
<feature type="compositionally biased region" description="Low complexity" evidence="9">
    <location>
        <begin position="202"/>
        <end position="213"/>
    </location>
</feature>
<dbReference type="InterPro" id="IPR012677">
    <property type="entry name" value="Nucleotide-bd_a/b_plait_sf"/>
</dbReference>
<dbReference type="InParanoid" id="A0A0D2WP16"/>
<dbReference type="SUPFAM" id="SSF54928">
    <property type="entry name" value="RNA-binding domain, RBD"/>
    <property type="match status" value="2"/>
</dbReference>
<dbReference type="InterPro" id="IPR035979">
    <property type="entry name" value="RBD_domain_sf"/>
</dbReference>
<feature type="compositionally biased region" description="Pro residues" evidence="9">
    <location>
        <begin position="226"/>
        <end position="239"/>
    </location>
</feature>
<protein>
    <recommendedName>
        <fullName evidence="10">RRM domain-containing protein</fullName>
    </recommendedName>
</protein>
<dbReference type="Proteomes" id="UP000008743">
    <property type="component" value="Unassembled WGS sequence"/>
</dbReference>
<evidence type="ECO:0000256" key="5">
    <source>
        <dbReference type="ARBA" id="ARBA00022884"/>
    </source>
</evidence>
<dbReference type="GO" id="GO:0003729">
    <property type="term" value="F:mRNA binding"/>
    <property type="evidence" value="ECO:0007669"/>
    <property type="project" value="TreeGrafter"/>
</dbReference>
<organism evidence="11 12">
    <name type="scientific">Capsaspora owczarzaki (strain ATCC 30864)</name>
    <dbReference type="NCBI Taxonomy" id="595528"/>
    <lineage>
        <taxon>Eukaryota</taxon>
        <taxon>Filasterea</taxon>
        <taxon>Capsaspora</taxon>
    </lineage>
</organism>
<evidence type="ECO:0000256" key="8">
    <source>
        <dbReference type="PROSITE-ProRule" id="PRU00176"/>
    </source>
</evidence>
<keyword evidence="7" id="KW-0539">Nucleus</keyword>
<dbReference type="SMART" id="SM00360">
    <property type="entry name" value="RRM"/>
    <property type="match status" value="2"/>
</dbReference>
<keyword evidence="4" id="KW-0677">Repeat</keyword>
<dbReference type="InterPro" id="IPR000504">
    <property type="entry name" value="RRM_dom"/>
</dbReference>
<dbReference type="GO" id="GO:0008380">
    <property type="term" value="P:RNA splicing"/>
    <property type="evidence" value="ECO:0007669"/>
    <property type="project" value="UniProtKB-KW"/>
</dbReference>
<reference evidence="12" key="1">
    <citation type="submission" date="2011-02" db="EMBL/GenBank/DDBJ databases">
        <title>The Genome Sequence of Capsaspora owczarzaki ATCC 30864.</title>
        <authorList>
            <person name="Russ C."/>
            <person name="Cuomo C."/>
            <person name="Burger G."/>
            <person name="Gray M.W."/>
            <person name="Holland P.W.H."/>
            <person name="King N."/>
            <person name="Lang F.B.F."/>
            <person name="Roger A.J."/>
            <person name="Ruiz-Trillo I."/>
            <person name="Young S.K."/>
            <person name="Zeng Q."/>
            <person name="Gargeya S."/>
            <person name="Alvarado L."/>
            <person name="Berlin A."/>
            <person name="Chapman S.B."/>
            <person name="Chen Z."/>
            <person name="Freedman E."/>
            <person name="Gellesch M."/>
            <person name="Goldberg J."/>
            <person name="Griggs A."/>
            <person name="Gujja S."/>
            <person name="Heilman E."/>
            <person name="Heiman D."/>
            <person name="Howarth C."/>
            <person name="Mehta T."/>
            <person name="Neiman D."/>
            <person name="Pearson M."/>
            <person name="Roberts A."/>
            <person name="Saif S."/>
            <person name="Shea T."/>
            <person name="Shenoy N."/>
            <person name="Sisk P."/>
            <person name="Stolte C."/>
            <person name="Sykes S."/>
            <person name="White J."/>
            <person name="Yandava C."/>
            <person name="Haas B."/>
            <person name="Nusbaum C."/>
            <person name="Birren B."/>
        </authorList>
    </citation>
    <scope>NUCLEOTIDE SEQUENCE</scope>
    <source>
        <strain evidence="12">ATCC 30864</strain>
    </source>
</reference>
<feature type="domain" description="RRM" evidence="10">
    <location>
        <begin position="94"/>
        <end position="168"/>
    </location>
</feature>
<dbReference type="PANTHER" id="PTHR23003:SF51">
    <property type="entry name" value="SERINE-ARGININE PROTEIN 55"/>
    <property type="match status" value="1"/>
</dbReference>
<comment type="subcellular location">
    <subcellularLocation>
        <location evidence="1">Nucleus</location>
    </subcellularLocation>
</comment>
<dbReference type="Gene3D" id="3.30.70.330">
    <property type="match status" value="2"/>
</dbReference>
<evidence type="ECO:0000256" key="7">
    <source>
        <dbReference type="ARBA" id="ARBA00023242"/>
    </source>
</evidence>
<dbReference type="InterPro" id="IPR050374">
    <property type="entry name" value="RRT5_SRSF_SR"/>
</dbReference>
<keyword evidence="12" id="KW-1185">Reference proteome</keyword>
<evidence type="ECO:0000256" key="9">
    <source>
        <dbReference type="SAM" id="MobiDB-lite"/>
    </source>
</evidence>
<proteinExistence type="predicted"/>
<dbReference type="GO" id="GO:0005634">
    <property type="term" value="C:nucleus"/>
    <property type="evidence" value="ECO:0007669"/>
    <property type="project" value="UniProtKB-SubCell"/>
</dbReference>
<dbReference type="PROSITE" id="PS50102">
    <property type="entry name" value="RRM"/>
    <property type="match status" value="2"/>
</dbReference>